<evidence type="ECO:0000256" key="1">
    <source>
        <dbReference type="SAM" id="SignalP"/>
    </source>
</evidence>
<keyword evidence="1" id="KW-0732">Signal</keyword>
<reference evidence="2 3" key="1">
    <citation type="journal article" date="2017" name="Environ. Microbiol.">
        <title>Decay of the glycolytic pathway and adaptation to intranuclear parasitism within Enterocytozoonidae microsporidia.</title>
        <authorList>
            <person name="Wiredu Boakye D."/>
            <person name="Jaroenlak P."/>
            <person name="Prachumwat A."/>
            <person name="Williams T.A."/>
            <person name="Bateman K.S."/>
            <person name="Itsathitphaisarn O."/>
            <person name="Sritunyalucksana K."/>
            <person name="Paszkiewicz K.H."/>
            <person name="Moore K.A."/>
            <person name="Stentiford G.D."/>
            <person name="Williams B.A."/>
        </authorList>
    </citation>
    <scope>NUCLEOTIDE SEQUENCE [LARGE SCALE GENOMIC DNA]</scope>
    <source>
        <strain evidence="2 3">GB1</strain>
    </source>
</reference>
<organism evidence="2 3">
    <name type="scientific">Enterospora canceri</name>
    <dbReference type="NCBI Taxonomy" id="1081671"/>
    <lineage>
        <taxon>Eukaryota</taxon>
        <taxon>Fungi</taxon>
        <taxon>Fungi incertae sedis</taxon>
        <taxon>Microsporidia</taxon>
        <taxon>Enterocytozoonidae</taxon>
        <taxon>Enterospora</taxon>
    </lineage>
</organism>
<dbReference type="AlphaFoldDB" id="A0A1Y1S911"/>
<accession>A0A1Y1S911</accession>
<keyword evidence="3" id="KW-1185">Reference proteome</keyword>
<feature type="signal peptide" evidence="1">
    <location>
        <begin position="1"/>
        <end position="16"/>
    </location>
</feature>
<dbReference type="VEuPathDB" id="MicrosporidiaDB:ECANGB1_2637"/>
<evidence type="ECO:0000313" key="2">
    <source>
        <dbReference type="EMBL" id="ORD94956.1"/>
    </source>
</evidence>
<gene>
    <name evidence="2" type="ORF">ECANGB1_2637</name>
</gene>
<name>A0A1Y1S911_9MICR</name>
<dbReference type="EMBL" id="LWDP01000006">
    <property type="protein sequence ID" value="ORD94956.1"/>
    <property type="molecule type" value="Genomic_DNA"/>
</dbReference>
<evidence type="ECO:0008006" key="4">
    <source>
        <dbReference type="Google" id="ProtNLM"/>
    </source>
</evidence>
<proteinExistence type="predicted"/>
<evidence type="ECO:0000313" key="3">
    <source>
        <dbReference type="Proteomes" id="UP000192639"/>
    </source>
</evidence>
<feature type="chain" id="PRO_5012688665" description="Secreted protein" evidence="1">
    <location>
        <begin position="17"/>
        <end position="81"/>
    </location>
</feature>
<comment type="caution">
    <text evidence="2">The sequence shown here is derived from an EMBL/GenBank/DDBJ whole genome shotgun (WGS) entry which is preliminary data.</text>
</comment>
<dbReference type="Proteomes" id="UP000192639">
    <property type="component" value="Unassembled WGS sequence"/>
</dbReference>
<protein>
    <recommendedName>
        <fullName evidence="4">Secreted protein</fullName>
    </recommendedName>
</protein>
<sequence length="81" mass="9098">MLKLFLLALKLSALFSDSLKKLIPPESCLTAVYSSESSFAPPTPLLFPSNVMYWLFTDRYSLSPGSITAHISLSKWIIMRD</sequence>